<reference evidence="1" key="1">
    <citation type="submission" date="2019-10" db="EMBL/GenBank/DDBJ databases">
        <title>Conservation and host-specific expression of non-tandemly repeated heterogenous ribosome RNA gene in arbuscular mycorrhizal fungi.</title>
        <authorList>
            <person name="Maeda T."/>
            <person name="Kobayashi Y."/>
            <person name="Nakagawa T."/>
            <person name="Ezawa T."/>
            <person name="Yamaguchi K."/>
            <person name="Bino T."/>
            <person name="Nishimoto Y."/>
            <person name="Shigenobu S."/>
            <person name="Kawaguchi M."/>
        </authorList>
    </citation>
    <scope>NUCLEOTIDE SEQUENCE</scope>
    <source>
        <strain evidence="1">HR1</strain>
    </source>
</reference>
<accession>A0A8H3LSR4</accession>
<dbReference type="AlphaFoldDB" id="A0A8H3LSR4"/>
<proteinExistence type="predicted"/>
<comment type="caution">
    <text evidence="1">The sequence shown here is derived from an EMBL/GenBank/DDBJ whole genome shotgun (WGS) entry which is preliminary data.</text>
</comment>
<dbReference type="Proteomes" id="UP000615446">
    <property type="component" value="Unassembled WGS sequence"/>
</dbReference>
<gene>
    <name evidence="1" type="ORF">RCL2_001835000</name>
</gene>
<organism evidence="1 2">
    <name type="scientific">Rhizophagus clarus</name>
    <dbReference type="NCBI Taxonomy" id="94130"/>
    <lineage>
        <taxon>Eukaryota</taxon>
        <taxon>Fungi</taxon>
        <taxon>Fungi incertae sedis</taxon>
        <taxon>Mucoromycota</taxon>
        <taxon>Glomeromycotina</taxon>
        <taxon>Glomeromycetes</taxon>
        <taxon>Glomerales</taxon>
        <taxon>Glomeraceae</taxon>
        <taxon>Rhizophagus</taxon>
    </lineage>
</organism>
<dbReference type="OrthoDB" id="2393824at2759"/>
<evidence type="ECO:0000313" key="2">
    <source>
        <dbReference type="Proteomes" id="UP000615446"/>
    </source>
</evidence>
<dbReference type="EMBL" id="BLAL01000205">
    <property type="protein sequence ID" value="GES91540.1"/>
    <property type="molecule type" value="Genomic_DNA"/>
</dbReference>
<sequence length="200" mass="22976">MFLYLMLQLDACTSLSVKNYIDTIYQELFSCEKFVIILDEMQLLEMTLKGRFKSQANGQKRSLLSPIIQALRELSPLMINYCVISCGTGLGILSLEDVINTGIVKLETEILKFAEFGGWHNILHIKNYVSKLIELKECDYNHLYNYFCSQFWPIIICVEDIITGTSVKDAITAHWKVLTIKGQNSNQSLYDQLDIKLRMS</sequence>
<name>A0A8H3LSR4_9GLOM</name>
<evidence type="ECO:0000313" key="1">
    <source>
        <dbReference type="EMBL" id="GES91540.1"/>
    </source>
</evidence>
<protein>
    <submittedName>
        <fullName evidence="1">Uncharacterized protein</fullName>
    </submittedName>
</protein>